<dbReference type="Gene3D" id="3.40.50.720">
    <property type="entry name" value="NAD(P)-binding Rossmann-like Domain"/>
    <property type="match status" value="1"/>
</dbReference>
<dbReference type="Pfam" id="PF13561">
    <property type="entry name" value="adh_short_C2"/>
    <property type="match status" value="1"/>
</dbReference>
<evidence type="ECO:0000256" key="1">
    <source>
        <dbReference type="ARBA" id="ARBA00006484"/>
    </source>
</evidence>
<proteinExistence type="inferred from homology"/>
<dbReference type="AlphaFoldDB" id="H2C8K8"/>
<comment type="similarity">
    <text evidence="1">Belongs to the short-chain dehydrogenases/reductases (SDR) family.</text>
</comment>
<dbReference type="PANTHER" id="PTHR42879">
    <property type="entry name" value="3-OXOACYL-(ACYL-CARRIER-PROTEIN) REDUCTASE"/>
    <property type="match status" value="1"/>
</dbReference>
<dbReference type="PANTHER" id="PTHR42879:SF5">
    <property type="entry name" value="SHORT-CHAIN ALCOHOL DEHYDROGENASE"/>
    <property type="match status" value="1"/>
</dbReference>
<organism evidence="2 3">
    <name type="scientific">Metallosphaera yellowstonensis MK1</name>
    <dbReference type="NCBI Taxonomy" id="671065"/>
    <lineage>
        <taxon>Archaea</taxon>
        <taxon>Thermoproteota</taxon>
        <taxon>Thermoprotei</taxon>
        <taxon>Sulfolobales</taxon>
        <taxon>Sulfolobaceae</taxon>
        <taxon>Metallosphaera</taxon>
    </lineage>
</organism>
<dbReference type="InterPro" id="IPR050259">
    <property type="entry name" value="SDR"/>
</dbReference>
<keyword evidence="3" id="KW-1185">Reference proteome</keyword>
<reference evidence="2 3" key="1">
    <citation type="submission" date="2012-01" db="EMBL/GenBank/DDBJ databases">
        <title>Improved High-Quality Draft sequence of Metallosphaera yellowstonensis MK1.</title>
        <authorList>
            <consortium name="US DOE Joint Genome Institute"/>
            <person name="Lucas S."/>
            <person name="Han J."/>
            <person name="Cheng J.-F."/>
            <person name="Goodwin L."/>
            <person name="Pitluck S."/>
            <person name="Peters L."/>
            <person name="Teshima H."/>
            <person name="Detter J.C."/>
            <person name="Han C."/>
            <person name="Tapia R."/>
            <person name="Land M."/>
            <person name="Hauser L."/>
            <person name="Kyrpides N."/>
            <person name="Kozubal M."/>
            <person name="Macur R.E."/>
            <person name="Jay Z."/>
            <person name="Inskeep W."/>
            <person name="Woyke T."/>
        </authorList>
    </citation>
    <scope>NUCLEOTIDE SEQUENCE [LARGE SCALE GENOMIC DNA]</scope>
    <source>
        <strain evidence="2 3">MK1</strain>
    </source>
</reference>
<dbReference type="InterPro" id="IPR002347">
    <property type="entry name" value="SDR_fam"/>
</dbReference>
<dbReference type="SUPFAM" id="SSF51735">
    <property type="entry name" value="NAD(P)-binding Rossmann-fold domains"/>
    <property type="match status" value="1"/>
</dbReference>
<dbReference type="eggNOG" id="arCOG01260">
    <property type="taxonomic scope" value="Archaea"/>
</dbReference>
<dbReference type="InterPro" id="IPR036291">
    <property type="entry name" value="NAD(P)-bd_dom_sf"/>
</dbReference>
<name>H2C8K8_9CREN</name>
<dbReference type="RefSeq" id="WP_009074947.1">
    <property type="nucleotide sequence ID" value="NZ_JH597770.1"/>
</dbReference>
<dbReference type="Proteomes" id="UP000003980">
    <property type="component" value="Unassembled WGS sequence"/>
</dbReference>
<evidence type="ECO:0000313" key="2">
    <source>
        <dbReference type="EMBL" id="EHP68484.1"/>
    </source>
</evidence>
<dbReference type="CDD" id="cd05344">
    <property type="entry name" value="BKR_like_SDR_like"/>
    <property type="match status" value="1"/>
</dbReference>
<dbReference type="PRINTS" id="PR00081">
    <property type="entry name" value="GDHRDH"/>
</dbReference>
<dbReference type="HOGENOM" id="CLU_010194_1_2_2"/>
<protein>
    <submittedName>
        <fullName evidence="2">Short-chain alcohol dehydrogenase like protein</fullName>
    </submittedName>
</protein>
<dbReference type="STRING" id="671065.MetMK1DRAFT_00029200"/>
<gene>
    <name evidence="2" type="ORF">MetMK1DRAFT_00029200</name>
</gene>
<dbReference type="EMBL" id="JH597770">
    <property type="protein sequence ID" value="EHP68484.1"/>
    <property type="molecule type" value="Genomic_DNA"/>
</dbReference>
<sequence>MFDLSGKRVLVTASTEGIGRGVAEAFSYHGATVVVSSRSSKKVTDTLTRLRKVNPSVYGIEADLTDLKSLDILWEYVIEVIGGIDVLVLNSGNPPREPVTFSEATLDDWEYSLKLYLLGPIKLLSLALPKMVEQRWGRILFLSSWTVKQPQSIFVLADVSRAPLIQLAKILSRDYGKYNITSNVILMGSFQTEGAKRTLSRLAERMGVPFETVWKERVLDPIPLGRTGDPKEDLGSLLLFLASEYGSYITGSTLLLDGGNTSCVD</sequence>
<evidence type="ECO:0000313" key="3">
    <source>
        <dbReference type="Proteomes" id="UP000003980"/>
    </source>
</evidence>
<accession>H2C8K8</accession>
<dbReference type="OrthoDB" id="35501at2157"/>